<dbReference type="GO" id="GO:0051301">
    <property type="term" value="P:cell division"/>
    <property type="evidence" value="ECO:0007669"/>
    <property type="project" value="InterPro"/>
</dbReference>
<dbReference type="NCBIfam" id="TIGR01087">
    <property type="entry name" value="murD"/>
    <property type="match status" value="1"/>
</dbReference>
<accession>A0A6J6MG59</accession>
<protein>
    <submittedName>
        <fullName evidence="9">Unannotated protein</fullName>
    </submittedName>
</protein>
<evidence type="ECO:0000256" key="4">
    <source>
        <dbReference type="ARBA" id="ARBA00022598"/>
    </source>
</evidence>
<dbReference type="GO" id="GO:0005524">
    <property type="term" value="F:ATP binding"/>
    <property type="evidence" value="ECO:0007669"/>
    <property type="project" value="UniProtKB-KW"/>
</dbReference>
<feature type="domain" description="Mur ligase central" evidence="8">
    <location>
        <begin position="115"/>
        <end position="294"/>
    </location>
</feature>
<dbReference type="Gene3D" id="3.40.50.720">
    <property type="entry name" value="NAD(P)-binding Rossmann-like Domain"/>
    <property type="match status" value="1"/>
</dbReference>
<dbReference type="Pfam" id="PF02875">
    <property type="entry name" value="Mur_ligase_C"/>
    <property type="match status" value="1"/>
</dbReference>
<gene>
    <name evidence="9" type="ORF">UFOPK2329_00581</name>
</gene>
<comment type="subcellular location">
    <subcellularLocation>
        <location evidence="1">Cytoplasm</location>
    </subcellularLocation>
</comment>
<dbReference type="EMBL" id="CAEZWZ010000077">
    <property type="protein sequence ID" value="CAB4672812.1"/>
    <property type="molecule type" value="Genomic_DNA"/>
</dbReference>
<dbReference type="InterPro" id="IPR036565">
    <property type="entry name" value="Mur-like_cat_sf"/>
</dbReference>
<keyword evidence="6" id="KW-0067">ATP-binding</keyword>
<evidence type="ECO:0000256" key="5">
    <source>
        <dbReference type="ARBA" id="ARBA00022741"/>
    </source>
</evidence>
<dbReference type="GO" id="GO:0005737">
    <property type="term" value="C:cytoplasm"/>
    <property type="evidence" value="ECO:0007669"/>
    <property type="project" value="UniProtKB-SubCell"/>
</dbReference>
<dbReference type="InterPro" id="IPR005762">
    <property type="entry name" value="MurD"/>
</dbReference>
<keyword evidence="3" id="KW-0963">Cytoplasm</keyword>
<evidence type="ECO:0000256" key="1">
    <source>
        <dbReference type="ARBA" id="ARBA00004496"/>
    </source>
</evidence>
<name>A0A6J6MG59_9ZZZZ</name>
<dbReference type="GO" id="GO:0008360">
    <property type="term" value="P:regulation of cell shape"/>
    <property type="evidence" value="ECO:0007669"/>
    <property type="project" value="InterPro"/>
</dbReference>
<dbReference type="Pfam" id="PF08245">
    <property type="entry name" value="Mur_ligase_M"/>
    <property type="match status" value="1"/>
</dbReference>
<evidence type="ECO:0000256" key="3">
    <source>
        <dbReference type="ARBA" id="ARBA00022490"/>
    </source>
</evidence>
<evidence type="ECO:0000256" key="2">
    <source>
        <dbReference type="ARBA" id="ARBA00004752"/>
    </source>
</evidence>
<dbReference type="GO" id="GO:0009252">
    <property type="term" value="P:peptidoglycan biosynthetic process"/>
    <property type="evidence" value="ECO:0007669"/>
    <property type="project" value="UniProtKB-UniPathway"/>
</dbReference>
<dbReference type="Pfam" id="PF21799">
    <property type="entry name" value="MurD-like_N"/>
    <property type="match status" value="1"/>
</dbReference>
<keyword evidence="5" id="KW-0547">Nucleotide-binding</keyword>
<evidence type="ECO:0000259" key="8">
    <source>
        <dbReference type="Pfam" id="PF08245"/>
    </source>
</evidence>
<dbReference type="HAMAP" id="MF_00639">
    <property type="entry name" value="MurD"/>
    <property type="match status" value="1"/>
</dbReference>
<comment type="pathway">
    <text evidence="2">Cell wall biogenesis; peptidoglycan biosynthesis.</text>
</comment>
<dbReference type="GO" id="GO:0008764">
    <property type="term" value="F:UDP-N-acetylmuramoylalanine-D-glutamate ligase activity"/>
    <property type="evidence" value="ECO:0007669"/>
    <property type="project" value="UniProtKB-EC"/>
</dbReference>
<dbReference type="SUPFAM" id="SSF53244">
    <property type="entry name" value="MurD-like peptide ligases, peptide-binding domain"/>
    <property type="match status" value="1"/>
</dbReference>
<sequence length="471" mass="50912">MGGEVRKMATLFSSQKVLILGAGVTGIAVAQALSKRGAHIAIVEENKESNFDFPRVEIDSIDISDWDSIVVSPGWKESHPIIQAAQLGGITILNEIDIAWEIHLEMAPSQKWVAITGTNGKTTTVEMAASMLRSGGFHAIACGNVGETVISVVDQNDPYDYLVVELSSFQLHWSKKAQFVSCAILNIADDHTDWHGSFEKYAQAKISLLDRTSTAILNGDDGVVVEKSAHWQGRKIFYGLDTPKPGELGVVENLLVDRAFVLDPQEAAMICELVDVKPTAPHNVSNALAAAGIARSLGVTHEAIQKALQNFTPGRHRIEIVCEKNGITWIDDSKATNPHAAAASLLSQLHVVWIAGGLAKGATMEELISRTKGRIRSAIVIGSDGELIASELRRQAPEVQIFKIETPSDYHKGAESNSLMETVVKKAHEVAIEGDTVLLAPACASMDQFISYSDRGDRFAEAVKKVVLHGK</sequence>
<organism evidence="9">
    <name type="scientific">freshwater metagenome</name>
    <dbReference type="NCBI Taxonomy" id="449393"/>
    <lineage>
        <taxon>unclassified sequences</taxon>
        <taxon>metagenomes</taxon>
        <taxon>ecological metagenomes</taxon>
    </lineage>
</organism>
<dbReference type="PANTHER" id="PTHR43692">
    <property type="entry name" value="UDP-N-ACETYLMURAMOYLALANINE--D-GLUTAMATE LIGASE"/>
    <property type="match status" value="1"/>
</dbReference>
<evidence type="ECO:0000256" key="6">
    <source>
        <dbReference type="ARBA" id="ARBA00022840"/>
    </source>
</evidence>
<dbReference type="UniPathway" id="UPA00219"/>
<reference evidence="9" key="1">
    <citation type="submission" date="2020-05" db="EMBL/GenBank/DDBJ databases">
        <authorList>
            <person name="Chiriac C."/>
            <person name="Salcher M."/>
            <person name="Ghai R."/>
            <person name="Kavagutti S V."/>
        </authorList>
    </citation>
    <scope>NUCLEOTIDE SEQUENCE</scope>
</reference>
<dbReference type="SUPFAM" id="SSF53623">
    <property type="entry name" value="MurD-like peptide ligases, catalytic domain"/>
    <property type="match status" value="1"/>
</dbReference>
<evidence type="ECO:0000313" key="9">
    <source>
        <dbReference type="EMBL" id="CAB4672812.1"/>
    </source>
</evidence>
<feature type="domain" description="Mur ligase C-terminal" evidence="7">
    <location>
        <begin position="316"/>
        <end position="443"/>
    </location>
</feature>
<dbReference type="SUPFAM" id="SSF51984">
    <property type="entry name" value="MurCD N-terminal domain"/>
    <property type="match status" value="1"/>
</dbReference>
<dbReference type="InterPro" id="IPR036615">
    <property type="entry name" value="Mur_ligase_C_dom_sf"/>
</dbReference>
<keyword evidence="4" id="KW-0436">Ligase</keyword>
<dbReference type="PANTHER" id="PTHR43692:SF1">
    <property type="entry name" value="UDP-N-ACETYLMURAMOYLALANINE--D-GLUTAMATE LIGASE"/>
    <property type="match status" value="1"/>
</dbReference>
<dbReference type="AlphaFoldDB" id="A0A6J6MG59"/>
<dbReference type="InterPro" id="IPR013221">
    <property type="entry name" value="Mur_ligase_cen"/>
</dbReference>
<dbReference type="Gene3D" id="3.40.1190.10">
    <property type="entry name" value="Mur-like, catalytic domain"/>
    <property type="match status" value="1"/>
</dbReference>
<evidence type="ECO:0000259" key="7">
    <source>
        <dbReference type="Pfam" id="PF02875"/>
    </source>
</evidence>
<dbReference type="Gene3D" id="3.90.190.20">
    <property type="entry name" value="Mur ligase, C-terminal domain"/>
    <property type="match status" value="1"/>
</dbReference>
<proteinExistence type="inferred from homology"/>
<dbReference type="InterPro" id="IPR004101">
    <property type="entry name" value="Mur_ligase_C"/>
</dbReference>